<keyword evidence="2" id="KW-1064">Adaptive immunity</keyword>
<proteinExistence type="predicted"/>
<dbReference type="InterPro" id="IPR013783">
    <property type="entry name" value="Ig-like_fold"/>
</dbReference>
<evidence type="ECO:0000256" key="4">
    <source>
        <dbReference type="ARBA" id="ARBA00023319"/>
    </source>
</evidence>
<dbReference type="EMBL" id="MU557238">
    <property type="protein sequence ID" value="KAI5614954.1"/>
    <property type="molecule type" value="Genomic_DNA"/>
</dbReference>
<dbReference type="SUPFAM" id="SSF48726">
    <property type="entry name" value="Immunoglobulin"/>
    <property type="match status" value="2"/>
</dbReference>
<sequence length="175" mass="19780">ISKETDTVTLKCSYETSSERIWLYWFRQYPNSAPQYLLYKGARSYSSDESSPADRRLESKTSRDSTELTIRGLKLSDSALYHCALRDVAHYSVLQIKPTSSATGNILHWYRQHPKSNPEFLLNIMQSGTIISKVSTRLEAKVDDDQKQVDLIISSAAISDSDLYYCALVPTVTGN</sequence>
<evidence type="ECO:0000256" key="3">
    <source>
        <dbReference type="ARBA" id="ARBA00023170"/>
    </source>
</evidence>
<evidence type="ECO:0000256" key="2">
    <source>
        <dbReference type="ARBA" id="ARBA00023130"/>
    </source>
</evidence>
<dbReference type="Proteomes" id="UP001205998">
    <property type="component" value="Unassembled WGS sequence"/>
</dbReference>
<evidence type="ECO:0000313" key="8">
    <source>
        <dbReference type="Proteomes" id="UP001205998"/>
    </source>
</evidence>
<keyword evidence="5" id="KW-1279">T cell receptor</keyword>
<reference evidence="7" key="1">
    <citation type="submission" date="2018-07" db="EMBL/GenBank/DDBJ databases">
        <title>Comparative genomics of catfishes provides insights into carnivory and benthic adaptation.</title>
        <authorList>
            <person name="Zhang Y."/>
            <person name="Wang D."/>
            <person name="Peng Z."/>
            <person name="Zheng S."/>
            <person name="Shao F."/>
            <person name="Tao W."/>
        </authorList>
    </citation>
    <scope>NUCLEOTIDE SEQUENCE</scope>
    <source>
        <strain evidence="7">Chongqing</strain>
    </source>
</reference>
<keyword evidence="5" id="KW-0391">Immunity</keyword>
<evidence type="ECO:0000256" key="1">
    <source>
        <dbReference type="ARBA" id="ARBA00022729"/>
    </source>
</evidence>
<dbReference type="InterPro" id="IPR007110">
    <property type="entry name" value="Ig-like_dom"/>
</dbReference>
<dbReference type="InterPro" id="IPR051287">
    <property type="entry name" value="TCR_variable_region"/>
</dbReference>
<dbReference type="PANTHER" id="PTHR19367">
    <property type="entry name" value="T-CELL RECEPTOR ALPHA CHAIN V REGION"/>
    <property type="match status" value="1"/>
</dbReference>
<dbReference type="AlphaFoldDB" id="A0AAD5FGP6"/>
<gene>
    <name evidence="7" type="ORF">C0J50_10946</name>
</gene>
<feature type="non-terminal residue" evidence="7">
    <location>
        <position position="1"/>
    </location>
</feature>
<dbReference type="Pfam" id="PF07686">
    <property type="entry name" value="V-set"/>
    <property type="match status" value="2"/>
</dbReference>
<dbReference type="PANTHER" id="PTHR19367:SF18">
    <property type="entry name" value="T CELL RECEPTOR ALPHA VARIABLE 16"/>
    <property type="match status" value="1"/>
</dbReference>
<name>A0AAD5FGP6_SILAS</name>
<dbReference type="InterPro" id="IPR013106">
    <property type="entry name" value="Ig_V-set"/>
</dbReference>
<protein>
    <recommendedName>
        <fullName evidence="6">Ig-like domain-containing protein</fullName>
    </recommendedName>
</protein>
<comment type="caution">
    <text evidence="7">The sequence shown here is derived from an EMBL/GenBank/DDBJ whole genome shotgun (WGS) entry which is preliminary data.</text>
</comment>
<evidence type="ECO:0000313" key="7">
    <source>
        <dbReference type="EMBL" id="KAI5614954.1"/>
    </source>
</evidence>
<evidence type="ECO:0000259" key="6">
    <source>
        <dbReference type="PROSITE" id="PS50835"/>
    </source>
</evidence>
<dbReference type="SMART" id="SM00406">
    <property type="entry name" value="IGv"/>
    <property type="match status" value="2"/>
</dbReference>
<dbReference type="InterPro" id="IPR036179">
    <property type="entry name" value="Ig-like_dom_sf"/>
</dbReference>
<evidence type="ECO:0000256" key="5">
    <source>
        <dbReference type="ARBA" id="ARBA00043266"/>
    </source>
</evidence>
<dbReference type="PROSITE" id="PS50835">
    <property type="entry name" value="IG_LIKE"/>
    <property type="match status" value="1"/>
</dbReference>
<dbReference type="GO" id="GO:0002250">
    <property type="term" value="P:adaptive immune response"/>
    <property type="evidence" value="ECO:0007669"/>
    <property type="project" value="UniProtKB-KW"/>
</dbReference>
<accession>A0AAD5FGP6</accession>
<organism evidence="7 8">
    <name type="scientific">Silurus asotus</name>
    <name type="common">Amur catfish</name>
    <name type="synonym">Parasilurus asotus</name>
    <dbReference type="NCBI Taxonomy" id="30991"/>
    <lineage>
        <taxon>Eukaryota</taxon>
        <taxon>Metazoa</taxon>
        <taxon>Chordata</taxon>
        <taxon>Craniata</taxon>
        <taxon>Vertebrata</taxon>
        <taxon>Euteleostomi</taxon>
        <taxon>Actinopterygii</taxon>
        <taxon>Neopterygii</taxon>
        <taxon>Teleostei</taxon>
        <taxon>Ostariophysi</taxon>
        <taxon>Siluriformes</taxon>
        <taxon>Siluridae</taxon>
        <taxon>Silurus</taxon>
    </lineage>
</organism>
<keyword evidence="3" id="KW-0675">Receptor</keyword>
<dbReference type="Gene3D" id="2.60.40.10">
    <property type="entry name" value="Immunoglobulins"/>
    <property type="match status" value="2"/>
</dbReference>
<keyword evidence="1" id="KW-0732">Signal</keyword>
<feature type="non-terminal residue" evidence="7">
    <location>
        <position position="175"/>
    </location>
</feature>
<feature type="domain" description="Ig-like" evidence="6">
    <location>
        <begin position="1"/>
        <end position="100"/>
    </location>
</feature>
<keyword evidence="4" id="KW-0393">Immunoglobulin domain</keyword>
<dbReference type="GO" id="GO:0042101">
    <property type="term" value="C:T cell receptor complex"/>
    <property type="evidence" value="ECO:0007669"/>
    <property type="project" value="UniProtKB-KW"/>
</dbReference>
<keyword evidence="8" id="KW-1185">Reference proteome</keyword>